<keyword evidence="2" id="KW-1185">Reference proteome</keyword>
<organism evidence="1 2">
    <name type="scientific">Diversispora epigaea</name>
    <dbReference type="NCBI Taxonomy" id="1348612"/>
    <lineage>
        <taxon>Eukaryota</taxon>
        <taxon>Fungi</taxon>
        <taxon>Fungi incertae sedis</taxon>
        <taxon>Mucoromycota</taxon>
        <taxon>Glomeromycotina</taxon>
        <taxon>Glomeromycetes</taxon>
        <taxon>Diversisporales</taxon>
        <taxon>Diversisporaceae</taxon>
        <taxon>Diversispora</taxon>
    </lineage>
</organism>
<evidence type="ECO:0000313" key="2">
    <source>
        <dbReference type="Proteomes" id="UP000266861"/>
    </source>
</evidence>
<accession>A0A397J0U9</accession>
<name>A0A397J0U9_9GLOM</name>
<proteinExistence type="predicted"/>
<protein>
    <submittedName>
        <fullName evidence="1">Uncharacterized protein</fullName>
    </submittedName>
</protein>
<dbReference type="OrthoDB" id="2424072at2759"/>
<sequence>MPSDSREIRRDLHLNEKCQRSKKWNRKYKIRSSSAVEKEALKSQQNYKETLAAENLMTFKKTIKVLTENNYGILNSSRINFEKVPTWINDHWYQLKSLYEEHKRKNNKNDKISVKDKKIYKEIIKKFTKNDNNKIFGEDHIRKRIITLEVAKYKRSNNSKSGILYYKSKFSSNITLNRGEITKNNFKFFYSLLNRDFSSYTALTSEINRSKLANIDSDDEVELKVNVKNHAKQVLMTKKIKSVFGNTYQKILSISIVINNYNYNMGGVDITNQLRGYYSTQLTVFRTWMPLFF</sequence>
<dbReference type="Proteomes" id="UP000266861">
    <property type="component" value="Unassembled WGS sequence"/>
</dbReference>
<gene>
    <name evidence="1" type="ORF">Glove_116g24</name>
</gene>
<reference evidence="1 2" key="1">
    <citation type="submission" date="2018-08" db="EMBL/GenBank/DDBJ databases">
        <title>Genome and evolution of the arbuscular mycorrhizal fungus Diversispora epigaea (formerly Glomus versiforme) and its bacterial endosymbionts.</title>
        <authorList>
            <person name="Sun X."/>
            <person name="Fei Z."/>
            <person name="Harrison M."/>
        </authorList>
    </citation>
    <scope>NUCLEOTIDE SEQUENCE [LARGE SCALE GENOMIC DNA]</scope>
    <source>
        <strain evidence="1 2">IT104</strain>
    </source>
</reference>
<dbReference type="EMBL" id="PQFF01000108">
    <property type="protein sequence ID" value="RHZ81915.1"/>
    <property type="molecule type" value="Genomic_DNA"/>
</dbReference>
<comment type="caution">
    <text evidence="1">The sequence shown here is derived from an EMBL/GenBank/DDBJ whole genome shotgun (WGS) entry which is preliminary data.</text>
</comment>
<dbReference type="AlphaFoldDB" id="A0A397J0U9"/>
<evidence type="ECO:0000313" key="1">
    <source>
        <dbReference type="EMBL" id="RHZ81915.1"/>
    </source>
</evidence>